<name>A0A6C0J2W9_9ZZZZ</name>
<reference evidence="1" key="1">
    <citation type="journal article" date="2020" name="Nature">
        <title>Giant virus diversity and host interactions through global metagenomics.</title>
        <authorList>
            <person name="Schulz F."/>
            <person name="Roux S."/>
            <person name="Paez-Espino D."/>
            <person name="Jungbluth S."/>
            <person name="Walsh D.A."/>
            <person name="Denef V.J."/>
            <person name="McMahon K.D."/>
            <person name="Konstantinidis K.T."/>
            <person name="Eloe-Fadrosh E.A."/>
            <person name="Kyrpides N.C."/>
            <person name="Woyke T."/>
        </authorList>
    </citation>
    <scope>NUCLEOTIDE SEQUENCE</scope>
    <source>
        <strain evidence="1">GVMAG-M-3300025699-48</strain>
    </source>
</reference>
<protein>
    <submittedName>
        <fullName evidence="1">Uncharacterized protein</fullName>
    </submittedName>
</protein>
<evidence type="ECO:0000313" key="1">
    <source>
        <dbReference type="EMBL" id="QHT99199.1"/>
    </source>
</evidence>
<dbReference type="AlphaFoldDB" id="A0A6C0J2W9"/>
<sequence>MDNEYRMQNIIIDLVSTKDKLENYIIDIDNNNEIVELYKNIESYIEKNCVHNIISDYIDIDPEHCTNITYCDICMKTFE</sequence>
<accession>A0A6C0J2W9</accession>
<organism evidence="1">
    <name type="scientific">viral metagenome</name>
    <dbReference type="NCBI Taxonomy" id="1070528"/>
    <lineage>
        <taxon>unclassified sequences</taxon>
        <taxon>metagenomes</taxon>
        <taxon>organismal metagenomes</taxon>
    </lineage>
</organism>
<dbReference type="EMBL" id="MN740306">
    <property type="protein sequence ID" value="QHT99199.1"/>
    <property type="molecule type" value="Genomic_DNA"/>
</dbReference>
<proteinExistence type="predicted"/>